<feature type="compositionally biased region" description="Basic and acidic residues" evidence="3">
    <location>
        <begin position="337"/>
        <end position="348"/>
    </location>
</feature>
<dbReference type="Proteomes" id="UP000605846">
    <property type="component" value="Unassembled WGS sequence"/>
</dbReference>
<gene>
    <name evidence="5" type="ORF">EC973_007841</name>
</gene>
<dbReference type="OrthoDB" id="3364872at2759"/>
<evidence type="ECO:0000256" key="1">
    <source>
        <dbReference type="ARBA" id="ARBA00023054"/>
    </source>
</evidence>
<feature type="compositionally biased region" description="Basic and acidic residues" evidence="3">
    <location>
        <begin position="150"/>
        <end position="162"/>
    </location>
</feature>
<keyword evidence="6" id="KW-1185">Reference proteome</keyword>
<feature type="region of interest" description="Disordered" evidence="3">
    <location>
        <begin position="270"/>
        <end position="331"/>
    </location>
</feature>
<feature type="region of interest" description="Disordered" evidence="3">
    <location>
        <begin position="149"/>
        <end position="169"/>
    </location>
</feature>
<dbReference type="GO" id="GO:0030490">
    <property type="term" value="P:maturation of SSU-rRNA"/>
    <property type="evidence" value="ECO:0007669"/>
    <property type="project" value="TreeGrafter"/>
</dbReference>
<feature type="domain" description="Bud22" evidence="4">
    <location>
        <begin position="345"/>
        <end position="437"/>
    </location>
</feature>
<proteinExistence type="predicted"/>
<dbReference type="GO" id="GO:0005634">
    <property type="term" value="C:nucleus"/>
    <property type="evidence" value="ECO:0007669"/>
    <property type="project" value="TreeGrafter"/>
</dbReference>
<reference evidence="5" key="1">
    <citation type="submission" date="2020-01" db="EMBL/GenBank/DDBJ databases">
        <title>Genome Sequencing of Three Apophysomyces-Like Fungal Strains Confirms a Novel Fungal Genus in the Mucoromycota with divergent Burkholderia-like Endosymbiotic Bacteria.</title>
        <authorList>
            <person name="Stajich J.E."/>
            <person name="Macias A.M."/>
            <person name="Carter-House D."/>
            <person name="Lovett B."/>
            <person name="Kasson L.R."/>
            <person name="Berry K."/>
            <person name="Grigoriev I."/>
            <person name="Chang Y."/>
            <person name="Spatafora J."/>
            <person name="Kasson M.T."/>
        </authorList>
    </citation>
    <scope>NUCLEOTIDE SEQUENCE</scope>
    <source>
        <strain evidence="5">NRRL A-21654</strain>
    </source>
</reference>
<organism evidence="5 6">
    <name type="scientific">Apophysomyces ossiformis</name>
    <dbReference type="NCBI Taxonomy" id="679940"/>
    <lineage>
        <taxon>Eukaryota</taxon>
        <taxon>Fungi</taxon>
        <taxon>Fungi incertae sedis</taxon>
        <taxon>Mucoromycota</taxon>
        <taxon>Mucoromycotina</taxon>
        <taxon>Mucoromycetes</taxon>
        <taxon>Mucorales</taxon>
        <taxon>Mucorineae</taxon>
        <taxon>Mucoraceae</taxon>
        <taxon>Apophysomyces</taxon>
    </lineage>
</organism>
<comment type="caution">
    <text evidence="5">The sequence shown here is derived from an EMBL/GenBank/DDBJ whole genome shotgun (WGS) entry which is preliminary data.</text>
</comment>
<evidence type="ECO:0000259" key="4">
    <source>
        <dbReference type="Pfam" id="PF09073"/>
    </source>
</evidence>
<dbReference type="EMBL" id="JABAYA010000061">
    <property type="protein sequence ID" value="KAF7727229.1"/>
    <property type="molecule type" value="Genomic_DNA"/>
</dbReference>
<feature type="compositionally biased region" description="Basic and acidic residues" evidence="3">
    <location>
        <begin position="274"/>
        <end position="284"/>
    </location>
</feature>
<dbReference type="InterPro" id="IPR037393">
    <property type="entry name" value="Bud22/SRFB1"/>
</dbReference>
<dbReference type="PANTHER" id="PTHR23325:SF1">
    <property type="entry name" value="SERUM RESPONSE FACTOR-BINDING PROTEIN 1"/>
    <property type="match status" value="1"/>
</dbReference>
<evidence type="ECO:0000313" key="6">
    <source>
        <dbReference type="Proteomes" id="UP000605846"/>
    </source>
</evidence>
<feature type="region of interest" description="Disordered" evidence="3">
    <location>
        <begin position="337"/>
        <end position="356"/>
    </location>
</feature>
<feature type="compositionally biased region" description="Basic and acidic residues" evidence="3">
    <location>
        <begin position="311"/>
        <end position="330"/>
    </location>
</feature>
<feature type="region of interest" description="Disordered" evidence="3">
    <location>
        <begin position="386"/>
        <end position="441"/>
    </location>
</feature>
<accession>A0A8H7BNR1</accession>
<feature type="coiled-coil region" evidence="2">
    <location>
        <begin position="171"/>
        <end position="198"/>
    </location>
</feature>
<protein>
    <recommendedName>
        <fullName evidence="4">Bud22 domain-containing protein</fullName>
    </recommendedName>
</protein>
<keyword evidence="1 2" id="KW-0175">Coiled coil</keyword>
<dbReference type="InterPro" id="IPR015158">
    <property type="entry name" value="Bud22_dom"/>
</dbReference>
<dbReference type="AlphaFoldDB" id="A0A8H7BNR1"/>
<feature type="coiled-coil region" evidence="2">
    <location>
        <begin position="85"/>
        <end position="128"/>
    </location>
</feature>
<dbReference type="GO" id="GO:0030686">
    <property type="term" value="C:90S preribosome"/>
    <property type="evidence" value="ECO:0007669"/>
    <property type="project" value="TreeGrafter"/>
</dbReference>
<evidence type="ECO:0000256" key="2">
    <source>
        <dbReference type="SAM" id="Coils"/>
    </source>
</evidence>
<evidence type="ECO:0000313" key="5">
    <source>
        <dbReference type="EMBL" id="KAF7727229.1"/>
    </source>
</evidence>
<name>A0A8H7BNR1_9FUNG</name>
<dbReference type="PANTHER" id="PTHR23325">
    <property type="entry name" value="SERUM RESPONSE FACTOR-BINDING"/>
    <property type="match status" value="1"/>
</dbReference>
<evidence type="ECO:0000256" key="3">
    <source>
        <dbReference type="SAM" id="MobiDB-lite"/>
    </source>
</evidence>
<sequence length="441" mass="51255">MRRYSNPPEKTMDSVTSLYLSEEQFLLQFRAENIITLIRTRMSPDKHGDSKKNLKWKIDYLAAQVGEDVRIGSAKEAAIAKLQYMKSTNDQVVTNEEELKQELNEVRLQKLERKLFQLHRELRASLKKSRTLEIRKQIKRVQHARSVLESVKEEETNEHEPLETTTGTKQRKLSAEDIQRLEQEIEIAKANLHTLAIKTLRNKIMKHPKLKKADPVMSAVNSVCSKESKAESNDHDIQLKSNVEARLLAQKVTKEEIEKMLKEIETIALGTHTKKPEDGKRKMDDEDVEQKKRQRVSGESTFLDSIASAGVEEKQNEKKKRESQKLKKADLNWQDPDFDKFYGNEKKNRAGQRQRRKKWEALYGNKAKHLEEEKSKREQQKIMELVKKKSKPAAKAKSAEKEQPAFMHPSWQAKRQQQEMIAKAMSGQTTNKKIVFDDDDD</sequence>
<dbReference type="Pfam" id="PF09073">
    <property type="entry name" value="BUD22"/>
    <property type="match status" value="1"/>
</dbReference>